<evidence type="ECO:0000313" key="2">
    <source>
        <dbReference type="EMBL" id="KAJ2787999.1"/>
    </source>
</evidence>
<keyword evidence="3" id="KW-1185">Reference proteome</keyword>
<dbReference type="InterPro" id="IPR018849">
    <property type="entry name" value="Urb2/Npa2_C"/>
</dbReference>
<reference evidence="2" key="1">
    <citation type="submission" date="2022-07" db="EMBL/GenBank/DDBJ databases">
        <title>Phylogenomic reconstructions and comparative analyses of Kickxellomycotina fungi.</title>
        <authorList>
            <person name="Reynolds N.K."/>
            <person name="Stajich J.E."/>
            <person name="Barry K."/>
            <person name="Grigoriev I.V."/>
            <person name="Crous P."/>
            <person name="Smith M.E."/>
        </authorList>
    </citation>
    <scope>NUCLEOTIDE SEQUENCE</scope>
    <source>
        <strain evidence="2">BCRC 34489</strain>
    </source>
</reference>
<evidence type="ECO:0000259" key="1">
    <source>
        <dbReference type="Pfam" id="PF10441"/>
    </source>
</evidence>
<dbReference type="InterPro" id="IPR052609">
    <property type="entry name" value="Ribosome_Biogenesis_Reg"/>
</dbReference>
<dbReference type="OrthoDB" id="160374at2759"/>
<name>A0A9W8HM35_9FUNG</name>
<proteinExistence type="predicted"/>
<gene>
    <name evidence="2" type="ORF">GGI15_000259</name>
</gene>
<organism evidence="2 3">
    <name type="scientific">Coemansia interrupta</name>
    <dbReference type="NCBI Taxonomy" id="1126814"/>
    <lineage>
        <taxon>Eukaryota</taxon>
        <taxon>Fungi</taxon>
        <taxon>Fungi incertae sedis</taxon>
        <taxon>Zoopagomycota</taxon>
        <taxon>Kickxellomycotina</taxon>
        <taxon>Kickxellomycetes</taxon>
        <taxon>Kickxellales</taxon>
        <taxon>Kickxellaceae</taxon>
        <taxon>Coemansia</taxon>
    </lineage>
</organism>
<feature type="domain" description="Nucleolar 27S pre-rRNA processing Urb2/Npa2 C-terminal" evidence="1">
    <location>
        <begin position="1207"/>
        <end position="1388"/>
    </location>
</feature>
<sequence>MSTAEQQTVAQMVATSGLRTAEDLLRTLSQGKHPLAHLITLARHVISTDTSTHPSLLHLTQISSTLVRKNERLADWLFSAMLRELKESKNTEGYRAYRDGRALGLLGDLVEGMCAQGAVEVRTVFRGLAMALFEGALRSGPTQDDGYVEAVGRLWTAVVERTADGVDDARAHGDQVARVLGLAIDRHFSAPSPQAKALLLDLALAAAAVLHDVCETSGTKRTVALVPDSLLAQLLRLAGSLPTDTEQSAKALAMLHVAAFPADATVQMAVLLADSAAGDQRPDANAHTATRLLTTTAHCMATHGDPQALAHYTDALPGLLQGFLRALAQTCPATGSQGNPSGHTVSPEDAGRAALAMFHKLRGMLPGGHTGLRAGVRLARVYYADSWFGSVGSVDTGGVRQGQMDELARWLEADVLPALDRGVEEQLGLAFDAACLAVDAGGPSALAPLGTQLFTALAHAPSAHEPAHRLLAHLAATTARMRTLDTLILQLSQAECPRAAENLLLEADVQRTLGRSVARHMPYAQAALVLAALAQELAKMAPGEKREAKKRKLGREVKGRAEMLAVMLANLAPAGLATAATDQQRAHYAQALQEAHHAAQQCFAVAARSVRWAWPLVHHTLVDVAQRTGHASSAWLASVLHPRAVETNVLGMAGDGDARAPPLCMLAALQSAAHWAATAAAAAAEDGRAEVERMVGRALGSSLRDARAWGPWDGRAAGISAENTCMAAWQLLAPRLPLASEFAGAQGVRLVADTMAARVFAGDHGALQDAGVFEIPGLRPVLPPALVRRACALADHHPALAKLAQDGERSGAEALALAVAAGPGPLPAEAAAPWDCAAQAMLRFPPAYWPADRLADILALALVADSLCPQSAAPRLLLTRLTARRPQAAHLLAPHAAHLHWATASIPSDRQRATRRLASTLAAALLQSGLQTAGHPACAAHTACRQMCSHLLHRHPVLALDALAAVAQAAAAANPRALRRNCPQPHEWLAWSRACTDAPSAMKECGPVDALVLRRGVRACMRTLRRCLADHVTDDEDGAEDEAALHVQKDADQVLSLALALDAVHAPGPLEPPSATRLLSQLGKHLHLALAHPTTTPTPPLLQAFSHCLTPAAKPTDSLPELITVHATHLLQRMDAGHFDRTLVGLLQLLAAGGASRATPRLLRACFAAGRSSAGEQEEKRRAVQRRVGAIVAALSAALHDAHGALEALDALADLVLDPKVRLTPNDVAQILALTSAASMLPGRPSHPSALFLAICRMLGALALHHAAALLPSLATLVAALRSLLHAFITPTALSPGPRSPWIIACAPLPVSCAEAYARVLSALARARRHHAREETQGLVRQDRGTRAAAMAGLVRQDRGTRAAAMAAALSPFVTHVLAEYCVVQAAGARSAVVHRPPARRLQDPAEMHVLGSLEFAGFAWRPMPVADPASAVPLCESTHAAQGIIASPALRDALLPGWYALLDVIHEADRAALLALLATDSRGAPVYGGSSVFGPDAYGGANEILKALYQSYRDFYKYKGNV</sequence>
<comment type="caution">
    <text evidence="2">The sequence shown here is derived from an EMBL/GenBank/DDBJ whole genome shotgun (WGS) entry which is preliminary data.</text>
</comment>
<dbReference type="PANTHER" id="PTHR15682">
    <property type="entry name" value="UNHEALTHY RIBOSOME BIOGENESIS PROTEIN 2 HOMOLOG"/>
    <property type="match status" value="1"/>
</dbReference>
<dbReference type="GO" id="GO:0005730">
    <property type="term" value="C:nucleolus"/>
    <property type="evidence" value="ECO:0007669"/>
    <property type="project" value="TreeGrafter"/>
</dbReference>
<dbReference type="Proteomes" id="UP001140172">
    <property type="component" value="Unassembled WGS sequence"/>
</dbReference>
<dbReference type="PANTHER" id="PTHR15682:SF2">
    <property type="entry name" value="UNHEALTHY RIBOSOME BIOGENESIS PROTEIN 2 HOMOLOG"/>
    <property type="match status" value="1"/>
</dbReference>
<protein>
    <recommendedName>
        <fullName evidence="1">Nucleolar 27S pre-rRNA processing Urb2/Npa2 C-terminal domain-containing protein</fullName>
    </recommendedName>
</protein>
<dbReference type="Pfam" id="PF10441">
    <property type="entry name" value="Urb2"/>
    <property type="match status" value="1"/>
</dbReference>
<dbReference type="EMBL" id="JANBUM010000006">
    <property type="protein sequence ID" value="KAJ2787999.1"/>
    <property type="molecule type" value="Genomic_DNA"/>
</dbReference>
<evidence type="ECO:0000313" key="3">
    <source>
        <dbReference type="Proteomes" id="UP001140172"/>
    </source>
</evidence>
<accession>A0A9W8HM35</accession>
<dbReference type="GO" id="GO:0042254">
    <property type="term" value="P:ribosome biogenesis"/>
    <property type="evidence" value="ECO:0007669"/>
    <property type="project" value="TreeGrafter"/>
</dbReference>